<evidence type="ECO:0000256" key="7">
    <source>
        <dbReference type="PIRNR" id="PIRNR001892"/>
    </source>
</evidence>
<evidence type="ECO:0000256" key="8">
    <source>
        <dbReference type="SAM" id="SignalP"/>
    </source>
</evidence>
<comment type="similarity">
    <text evidence="1 7">Belongs to the outer membrane factor (OMF) (TC 1.B.17) family.</text>
</comment>
<sequence>MSARQIVLTGCAAMILISPSVRAFDPLRTAGDISATPAGVIVPDAVGCDFGPPAGPLLLGEAVERALCSNPKTREAWVDTKAQAAGVGVARAAYLPTISGNGQIVRDNSVTDVTGHPNLSSATLATVRSESVSLNWTLYDFGARGAALRNASALLAAAQSTQNATLQSLFVLVAKDYYAAQAAAGALAATTDVERMANDSAKAASARVDRGIAPISDALQSQTAYEQAVLNRIKAQGAWRTAEGTLASDLDLSPDVPLELPPATDGVRPDAAFAQSVGELIDEARHAHPAVMAAQAQVDAATAKVDQTRAEGLPNLGLVSKYSRNNQPATLGLGIPEYPATGREWYVGVQLTIPFFEGFSRTYQVRQTQAQLEKQQDVLDDARQQVGLEVWNSYQAVQTSTNTVKDSEQLMDIAQRSFTATRHRYQAGVGNILELLNAQTALANAQQQRVQALADWRAARLRLAGSLGRLGPEDMQSPMP</sequence>
<protein>
    <recommendedName>
        <fullName evidence="7">Protein CyaE</fullName>
    </recommendedName>
</protein>
<evidence type="ECO:0000256" key="4">
    <source>
        <dbReference type="ARBA" id="ARBA00022692"/>
    </source>
</evidence>
<dbReference type="SUPFAM" id="SSF56954">
    <property type="entry name" value="Outer membrane efflux proteins (OEP)"/>
    <property type="match status" value="1"/>
</dbReference>
<comment type="subcellular location">
    <subcellularLocation>
        <location evidence="7">Cell outer membrane</location>
        <topology evidence="7">Peripheral membrane protein</topology>
    </subcellularLocation>
</comment>
<keyword evidence="4" id="KW-0812">Transmembrane</keyword>
<dbReference type="Gene3D" id="1.20.1600.10">
    <property type="entry name" value="Outer membrane efflux proteins (OEP)"/>
    <property type="match status" value="1"/>
</dbReference>
<dbReference type="EMBL" id="JAQQCF010000073">
    <property type="protein sequence ID" value="MFM0642427.1"/>
    <property type="molecule type" value="Genomic_DNA"/>
</dbReference>
<dbReference type="PANTHER" id="PTHR30026:SF20">
    <property type="entry name" value="OUTER MEMBRANE PROTEIN TOLC"/>
    <property type="match status" value="1"/>
</dbReference>
<dbReference type="InterPro" id="IPR028351">
    <property type="entry name" value="CyaE"/>
</dbReference>
<keyword evidence="2 7" id="KW-0813">Transport</keyword>
<dbReference type="InterPro" id="IPR003423">
    <property type="entry name" value="OMP_efflux"/>
</dbReference>
<dbReference type="Proteomes" id="UP001629432">
    <property type="component" value="Unassembled WGS sequence"/>
</dbReference>
<keyword evidence="6 7" id="KW-0998">Cell outer membrane</keyword>
<dbReference type="InterPro" id="IPR051906">
    <property type="entry name" value="TolC-like"/>
</dbReference>
<keyword evidence="10" id="KW-1185">Reference proteome</keyword>
<evidence type="ECO:0000256" key="5">
    <source>
        <dbReference type="ARBA" id="ARBA00023136"/>
    </source>
</evidence>
<comment type="caution">
    <text evidence="9">The sequence shown here is derived from an EMBL/GenBank/DDBJ whole genome shotgun (WGS) entry which is preliminary data.</text>
</comment>
<dbReference type="PANTHER" id="PTHR30026">
    <property type="entry name" value="OUTER MEMBRANE PROTEIN TOLC"/>
    <property type="match status" value="1"/>
</dbReference>
<dbReference type="Pfam" id="PF02321">
    <property type="entry name" value="OEP"/>
    <property type="match status" value="2"/>
</dbReference>
<dbReference type="PIRSF" id="PIRSF001892">
    <property type="entry name" value="CyaE"/>
    <property type="match status" value="1"/>
</dbReference>
<feature type="signal peptide" evidence="8">
    <location>
        <begin position="1"/>
        <end position="23"/>
    </location>
</feature>
<evidence type="ECO:0000256" key="2">
    <source>
        <dbReference type="ARBA" id="ARBA00022448"/>
    </source>
</evidence>
<evidence type="ECO:0000313" key="9">
    <source>
        <dbReference type="EMBL" id="MFM0642427.1"/>
    </source>
</evidence>
<comment type="function">
    <text evidence="7">CyaE is necessary for transport of calmodulin-sensitive adenylate cyclase-hemolysin (cyclolysin).</text>
</comment>
<name>A0ABW9E5Y2_9BURK</name>
<evidence type="ECO:0000313" key="10">
    <source>
        <dbReference type="Proteomes" id="UP001629432"/>
    </source>
</evidence>
<accession>A0ABW9E5Y2</accession>
<feature type="chain" id="PRO_5047149983" description="Protein CyaE" evidence="8">
    <location>
        <begin position="24"/>
        <end position="480"/>
    </location>
</feature>
<gene>
    <name evidence="9" type="ORF">PQQ63_37750</name>
</gene>
<keyword evidence="7" id="KW-0204">Cytolysis</keyword>
<proteinExistence type="inferred from homology"/>
<evidence type="ECO:0000256" key="1">
    <source>
        <dbReference type="ARBA" id="ARBA00007613"/>
    </source>
</evidence>
<keyword evidence="5 7" id="KW-0472">Membrane</keyword>
<evidence type="ECO:0000256" key="3">
    <source>
        <dbReference type="ARBA" id="ARBA00022452"/>
    </source>
</evidence>
<keyword evidence="7" id="KW-0354">Hemolysis</keyword>
<reference evidence="9 10" key="1">
    <citation type="journal article" date="2024" name="Chem. Sci.">
        <title>Discovery of megapolipeptins by genome mining of a Burkholderiales bacteria collection.</title>
        <authorList>
            <person name="Paulo B.S."/>
            <person name="Recchia M.J.J."/>
            <person name="Lee S."/>
            <person name="Fergusson C.H."/>
            <person name="Romanowski S.B."/>
            <person name="Hernandez A."/>
            <person name="Krull N."/>
            <person name="Liu D.Y."/>
            <person name="Cavanagh H."/>
            <person name="Bos A."/>
            <person name="Gray C.A."/>
            <person name="Murphy B.T."/>
            <person name="Linington R.G."/>
            <person name="Eustaquio A.S."/>
        </authorList>
    </citation>
    <scope>NUCLEOTIDE SEQUENCE [LARGE SCALE GENOMIC DNA]</scope>
    <source>
        <strain evidence="9 10">RL17-338-BIC-A</strain>
    </source>
</reference>
<evidence type="ECO:0000256" key="6">
    <source>
        <dbReference type="ARBA" id="ARBA00023237"/>
    </source>
</evidence>
<keyword evidence="3" id="KW-1134">Transmembrane beta strand</keyword>
<organism evidence="9 10">
    <name type="scientific">Paraburkholderia metrosideri</name>
    <dbReference type="NCBI Taxonomy" id="580937"/>
    <lineage>
        <taxon>Bacteria</taxon>
        <taxon>Pseudomonadati</taxon>
        <taxon>Pseudomonadota</taxon>
        <taxon>Betaproteobacteria</taxon>
        <taxon>Burkholderiales</taxon>
        <taxon>Burkholderiaceae</taxon>
        <taxon>Paraburkholderia</taxon>
    </lineage>
</organism>
<dbReference type="RefSeq" id="WP_408242092.1">
    <property type="nucleotide sequence ID" value="NZ_JAQQCF010000073.1"/>
</dbReference>
<keyword evidence="8" id="KW-0732">Signal</keyword>